<dbReference type="GO" id="GO:0016757">
    <property type="term" value="F:glycosyltransferase activity"/>
    <property type="evidence" value="ECO:0007669"/>
    <property type="project" value="InterPro"/>
</dbReference>
<dbReference type="RefSeq" id="WP_146381577.1">
    <property type="nucleotide sequence ID" value="NZ_VOEJ01000003.1"/>
</dbReference>
<accession>A0A563UFD7</accession>
<protein>
    <submittedName>
        <fullName evidence="2">Glycosyltransferase family 4 protein</fullName>
    </submittedName>
</protein>
<reference evidence="2 3" key="1">
    <citation type="submission" date="2019-07" db="EMBL/GenBank/DDBJ databases">
        <authorList>
            <person name="Kim J."/>
        </authorList>
    </citation>
    <scope>NUCLEOTIDE SEQUENCE [LARGE SCALE GENOMIC DNA]</scope>
    <source>
        <strain evidence="3">dk17</strain>
    </source>
</reference>
<evidence type="ECO:0000259" key="1">
    <source>
        <dbReference type="Pfam" id="PF00534"/>
    </source>
</evidence>
<evidence type="ECO:0000313" key="2">
    <source>
        <dbReference type="EMBL" id="TWR30016.1"/>
    </source>
</evidence>
<dbReference type="EMBL" id="VOEJ01000003">
    <property type="protein sequence ID" value="TWR30016.1"/>
    <property type="molecule type" value="Genomic_DNA"/>
</dbReference>
<sequence>MPTQQSLASCRQKKIVILANFATNIVNGPYIVIENIALNAYNLGYRCELWGISTEEDINNYPFYRHFNDDLFKFEVSDKLKQQLIADRDDIACINLHSVFTPNNIAIARYAKSLGIALCLTPQGAYHNYSFKRNFLKKAIFNFLYEEQFLKSIDYFFVHGQQEENFIKRYSSKPCYTLLNGAPAINISKPARKKYIKEDGPLRMLFLGRLDPLHKGLDVLIKSLATFKNGEVKLTIAGPQFNAKAQAQIIELIARLGLSDTVTICGPVYQQSEKEHLYASHHLFVHTSRWEGVPTGVLEALLYGMPVLVSKETNLADAVVAEKLGLAVQNLTPEEVSEQIRTFLDNPEELNTFAENAYRKTPTIFNWASIAQQYVNYVLDECANKANNSKATIPKAAAVDYLS</sequence>
<proteinExistence type="predicted"/>
<keyword evidence="3" id="KW-1185">Reference proteome</keyword>
<dbReference type="SUPFAM" id="SSF53756">
    <property type="entry name" value="UDP-Glycosyltransferase/glycogen phosphorylase"/>
    <property type="match status" value="1"/>
</dbReference>
<dbReference type="CDD" id="cd03801">
    <property type="entry name" value="GT4_PimA-like"/>
    <property type="match status" value="1"/>
</dbReference>
<dbReference type="OrthoDB" id="7560678at2"/>
<name>A0A563UFD7_9SPHI</name>
<dbReference type="InterPro" id="IPR001296">
    <property type="entry name" value="Glyco_trans_1"/>
</dbReference>
<evidence type="ECO:0000313" key="3">
    <source>
        <dbReference type="Proteomes" id="UP000320042"/>
    </source>
</evidence>
<dbReference type="AlphaFoldDB" id="A0A563UFD7"/>
<dbReference type="Proteomes" id="UP000320042">
    <property type="component" value="Unassembled WGS sequence"/>
</dbReference>
<comment type="caution">
    <text evidence="2">The sequence shown here is derived from an EMBL/GenBank/DDBJ whole genome shotgun (WGS) entry which is preliminary data.</text>
</comment>
<dbReference type="Gene3D" id="3.40.50.2000">
    <property type="entry name" value="Glycogen Phosphorylase B"/>
    <property type="match status" value="2"/>
</dbReference>
<feature type="domain" description="Glycosyl transferase family 1" evidence="1">
    <location>
        <begin position="191"/>
        <end position="359"/>
    </location>
</feature>
<dbReference type="PANTHER" id="PTHR12526">
    <property type="entry name" value="GLYCOSYLTRANSFERASE"/>
    <property type="match status" value="1"/>
</dbReference>
<organism evidence="2 3">
    <name type="scientific">Mucilaginibacter pallidiroseus</name>
    <dbReference type="NCBI Taxonomy" id="2599295"/>
    <lineage>
        <taxon>Bacteria</taxon>
        <taxon>Pseudomonadati</taxon>
        <taxon>Bacteroidota</taxon>
        <taxon>Sphingobacteriia</taxon>
        <taxon>Sphingobacteriales</taxon>
        <taxon>Sphingobacteriaceae</taxon>
        <taxon>Mucilaginibacter</taxon>
    </lineage>
</organism>
<gene>
    <name evidence="2" type="ORF">FPZ43_09220</name>
</gene>
<dbReference type="Pfam" id="PF00534">
    <property type="entry name" value="Glycos_transf_1"/>
    <property type="match status" value="1"/>
</dbReference>
<keyword evidence="2" id="KW-0808">Transferase</keyword>